<protein>
    <submittedName>
        <fullName evidence="1">Uncharacterized protein</fullName>
    </submittedName>
</protein>
<evidence type="ECO:0000313" key="1">
    <source>
        <dbReference type="EMBL" id="RKP19413.1"/>
    </source>
</evidence>
<organism evidence="1 2">
    <name type="scientific">Rozella allomycis (strain CSF55)</name>
    <dbReference type="NCBI Taxonomy" id="988480"/>
    <lineage>
        <taxon>Eukaryota</taxon>
        <taxon>Fungi</taxon>
        <taxon>Fungi incertae sedis</taxon>
        <taxon>Cryptomycota</taxon>
        <taxon>Cryptomycota incertae sedis</taxon>
        <taxon>Rozella</taxon>
    </lineage>
</organism>
<evidence type="ECO:0000313" key="2">
    <source>
        <dbReference type="Proteomes" id="UP000281549"/>
    </source>
</evidence>
<proteinExistence type="predicted"/>
<dbReference type="Proteomes" id="UP000281549">
    <property type="component" value="Unassembled WGS sequence"/>
</dbReference>
<dbReference type="EMBL" id="ML005226">
    <property type="protein sequence ID" value="RKP19413.1"/>
    <property type="molecule type" value="Genomic_DNA"/>
</dbReference>
<dbReference type="PANTHER" id="PTHR34141:SF1">
    <property type="match status" value="1"/>
</dbReference>
<dbReference type="PANTHER" id="PTHR34141">
    <property type="match status" value="1"/>
</dbReference>
<name>A0A4P9YIM0_ROZAC</name>
<dbReference type="AlphaFoldDB" id="A0A4P9YIM0"/>
<gene>
    <name evidence="1" type="ORF">ROZALSC1DRAFT_14008</name>
</gene>
<reference evidence="2" key="1">
    <citation type="journal article" date="2018" name="Nat. Microbiol.">
        <title>Leveraging single-cell genomics to expand the fungal tree of life.</title>
        <authorList>
            <person name="Ahrendt S.R."/>
            <person name="Quandt C.A."/>
            <person name="Ciobanu D."/>
            <person name="Clum A."/>
            <person name="Salamov A."/>
            <person name="Andreopoulos B."/>
            <person name="Cheng J.F."/>
            <person name="Woyke T."/>
            <person name="Pelin A."/>
            <person name="Henrissat B."/>
            <person name="Reynolds N.K."/>
            <person name="Benny G.L."/>
            <person name="Smith M.E."/>
            <person name="James T.Y."/>
            <person name="Grigoriev I.V."/>
        </authorList>
    </citation>
    <scope>NUCLEOTIDE SEQUENCE [LARGE SCALE GENOMIC DNA]</scope>
    <source>
        <strain evidence="2">CSF55</strain>
    </source>
</reference>
<accession>A0A4P9YIM0</accession>
<feature type="non-terminal residue" evidence="1">
    <location>
        <position position="1"/>
    </location>
</feature>
<sequence>HPALRANPYPKVTDLFCRLPLPTLFYQLEAVNLEDLMRLWVRADERTYNSLGFSRAVRSAPDTPQNGVFYQLFHPFSG</sequence>